<keyword evidence="2" id="KW-1185">Reference proteome</keyword>
<dbReference type="STRING" id="1300341.I595_59"/>
<protein>
    <submittedName>
        <fullName evidence="1">Uncharacterized protein</fullName>
    </submittedName>
</protein>
<dbReference type="EMBL" id="LDJX01000001">
    <property type="protein sequence ID" value="KPM33156.1"/>
    <property type="molecule type" value="Genomic_DNA"/>
</dbReference>
<gene>
    <name evidence="1" type="ORF">I595_59</name>
</gene>
<dbReference type="AlphaFoldDB" id="A0A0N8H4E6"/>
<dbReference type="Proteomes" id="UP000050280">
    <property type="component" value="Unassembled WGS sequence"/>
</dbReference>
<sequence length="38" mass="4766">MVFHGTKLKGSRRETKQYDFTLKYLKRFEIRNWYPIIT</sequence>
<name>A0A0N8H4E6_9FLAO</name>
<evidence type="ECO:0000313" key="2">
    <source>
        <dbReference type="Proteomes" id="UP000050280"/>
    </source>
</evidence>
<accession>A0A0N8H4E6</accession>
<organism evidence="1 2">
    <name type="scientific">Croceitalea dokdonensis DOKDO 023</name>
    <dbReference type="NCBI Taxonomy" id="1300341"/>
    <lineage>
        <taxon>Bacteria</taxon>
        <taxon>Pseudomonadati</taxon>
        <taxon>Bacteroidota</taxon>
        <taxon>Flavobacteriia</taxon>
        <taxon>Flavobacteriales</taxon>
        <taxon>Flavobacteriaceae</taxon>
        <taxon>Croceitalea</taxon>
    </lineage>
</organism>
<comment type="caution">
    <text evidence="1">The sequence shown here is derived from an EMBL/GenBank/DDBJ whole genome shotgun (WGS) entry which is preliminary data.</text>
</comment>
<evidence type="ECO:0000313" key="1">
    <source>
        <dbReference type="EMBL" id="KPM33156.1"/>
    </source>
</evidence>
<proteinExistence type="predicted"/>
<reference evidence="1 2" key="1">
    <citation type="submission" date="2015-09" db="EMBL/GenBank/DDBJ databases">
        <title>Genome sequence of the marine flavobacterium Croceitalea dokdonensis DOKDO 023 that contains proton- and sodium-pumping rhodopsins.</title>
        <authorList>
            <person name="Kwon S.-K."/>
            <person name="Lee H.K."/>
            <person name="Kwak M.-J."/>
            <person name="Kim J.F."/>
        </authorList>
    </citation>
    <scope>NUCLEOTIDE SEQUENCE [LARGE SCALE GENOMIC DNA]</scope>
    <source>
        <strain evidence="1 2">DOKDO 023</strain>
    </source>
</reference>